<dbReference type="InterPro" id="IPR032710">
    <property type="entry name" value="NTF2-like_dom_sf"/>
</dbReference>
<keyword evidence="3" id="KW-1185">Reference proteome</keyword>
<evidence type="ECO:0000313" key="2">
    <source>
        <dbReference type="EMBL" id="MFC3205094.1"/>
    </source>
</evidence>
<feature type="domain" description="DUF4440" evidence="1">
    <location>
        <begin position="18"/>
        <end position="103"/>
    </location>
</feature>
<dbReference type="Proteomes" id="UP001595583">
    <property type="component" value="Unassembled WGS sequence"/>
</dbReference>
<reference evidence="3" key="1">
    <citation type="journal article" date="2019" name="Int. J. Syst. Evol. Microbiol.">
        <title>The Global Catalogue of Microorganisms (GCM) 10K type strain sequencing project: providing services to taxonomists for standard genome sequencing and annotation.</title>
        <authorList>
            <consortium name="The Broad Institute Genomics Platform"/>
            <consortium name="The Broad Institute Genome Sequencing Center for Infectious Disease"/>
            <person name="Wu L."/>
            <person name="Ma J."/>
        </authorList>
    </citation>
    <scope>NUCLEOTIDE SEQUENCE [LARGE SCALE GENOMIC DNA]</scope>
    <source>
        <strain evidence="3">KCTC 52165</strain>
    </source>
</reference>
<dbReference type="EMBL" id="JBHRTK010000002">
    <property type="protein sequence ID" value="MFC3205094.1"/>
    <property type="molecule type" value="Genomic_DNA"/>
</dbReference>
<dbReference type="SUPFAM" id="SSF54427">
    <property type="entry name" value="NTF2-like"/>
    <property type="match status" value="1"/>
</dbReference>
<name>A0ABV7K7V2_9HYPH</name>
<dbReference type="RefSeq" id="WP_378218237.1">
    <property type="nucleotide sequence ID" value="NZ_JBHRTK010000002.1"/>
</dbReference>
<organism evidence="2 3">
    <name type="scientific">Aquamicrobium soli</name>
    <dbReference type="NCBI Taxonomy" id="1811518"/>
    <lineage>
        <taxon>Bacteria</taxon>
        <taxon>Pseudomonadati</taxon>
        <taxon>Pseudomonadota</taxon>
        <taxon>Alphaproteobacteria</taxon>
        <taxon>Hyphomicrobiales</taxon>
        <taxon>Phyllobacteriaceae</taxon>
        <taxon>Aquamicrobium</taxon>
    </lineage>
</organism>
<evidence type="ECO:0000259" key="1">
    <source>
        <dbReference type="Pfam" id="PF14534"/>
    </source>
</evidence>
<protein>
    <submittedName>
        <fullName evidence="2">Nuclear transport factor 2 family protein</fullName>
    </submittedName>
</protein>
<gene>
    <name evidence="2" type="ORF">ACFOHJ_02630</name>
</gene>
<accession>A0ABV7K7V2</accession>
<evidence type="ECO:0000313" key="3">
    <source>
        <dbReference type="Proteomes" id="UP001595583"/>
    </source>
</evidence>
<dbReference type="Pfam" id="PF14534">
    <property type="entry name" value="DUF4440"/>
    <property type="match status" value="1"/>
</dbReference>
<sequence length="111" mass="12762">MDTPEWQLEKRFWLEGAPVYETHLHENALMIFPEAGILDRAAVIESLQAAPRWESVEMSEQRTIRGGAFTVLAYASEARRRGDPPYRAFCCSSYIRTDGGWLMTSHQETLR</sequence>
<dbReference type="Gene3D" id="3.10.450.50">
    <property type="match status" value="1"/>
</dbReference>
<comment type="caution">
    <text evidence="2">The sequence shown here is derived from an EMBL/GenBank/DDBJ whole genome shotgun (WGS) entry which is preliminary data.</text>
</comment>
<proteinExistence type="predicted"/>
<dbReference type="InterPro" id="IPR027843">
    <property type="entry name" value="DUF4440"/>
</dbReference>